<evidence type="ECO:0000313" key="3">
    <source>
        <dbReference type="EMBL" id="KAK7884530.1"/>
    </source>
</evidence>
<sequence>MATSLRNKSTSKLDATMDRSDNLKQLTLPQAMTSNMDANAANTGNLEIRFLTELEKLRQENKEGHAQTKQSLTNLETTMQELKSDINSLERRTAEVEGRISSTEDAAQRHERAIRYLLQREIDLSTKYEDLQNRQRRNNLRIYGVPQDSEGKDVIAFVKDLLETTMELASEANMQIKQAHRALTPKNNSVPRSIIAKFVDYSVKDSKLLRQAWRQKQKRRSHVREAFKQLKQKNIRSKMRLPRTVLTEEGDKTYSRCYERLESRFVSMKGRKWNLC</sequence>
<protein>
    <recommendedName>
        <fullName evidence="5">L1 transposable element RRM domain-containing protein</fullName>
    </recommendedName>
</protein>
<name>A0AAW0N4J9_9GOBI</name>
<comment type="caution">
    <text evidence="3">The sequence shown here is derived from an EMBL/GenBank/DDBJ whole genome shotgun (WGS) entry which is preliminary data.</text>
</comment>
<evidence type="ECO:0000313" key="4">
    <source>
        <dbReference type="Proteomes" id="UP001460270"/>
    </source>
</evidence>
<dbReference type="InterPro" id="IPR004244">
    <property type="entry name" value="Transposase_22"/>
</dbReference>
<dbReference type="AlphaFoldDB" id="A0AAW0N4J9"/>
<feature type="coiled-coil region" evidence="1">
    <location>
        <begin position="65"/>
        <end position="106"/>
    </location>
</feature>
<keyword evidence="1" id="KW-0175">Coiled coil</keyword>
<evidence type="ECO:0000256" key="2">
    <source>
        <dbReference type="SAM" id="MobiDB-lite"/>
    </source>
</evidence>
<keyword evidence="4" id="KW-1185">Reference proteome</keyword>
<gene>
    <name evidence="3" type="ORF">WMY93_027653</name>
</gene>
<dbReference type="Proteomes" id="UP001460270">
    <property type="component" value="Unassembled WGS sequence"/>
</dbReference>
<proteinExistence type="predicted"/>
<feature type="compositionally biased region" description="Polar residues" evidence="2">
    <location>
        <begin position="1"/>
        <end position="13"/>
    </location>
</feature>
<accession>A0AAW0N4J9</accession>
<reference evidence="4" key="1">
    <citation type="submission" date="2024-04" db="EMBL/GenBank/DDBJ databases">
        <title>Salinicola lusitanus LLJ914,a marine bacterium isolated from the Okinawa Trough.</title>
        <authorList>
            <person name="Li J."/>
        </authorList>
    </citation>
    <scope>NUCLEOTIDE SEQUENCE [LARGE SCALE GENOMIC DNA]</scope>
</reference>
<feature type="region of interest" description="Disordered" evidence="2">
    <location>
        <begin position="1"/>
        <end position="22"/>
    </location>
</feature>
<evidence type="ECO:0008006" key="5">
    <source>
        <dbReference type="Google" id="ProtNLM"/>
    </source>
</evidence>
<dbReference type="Gene3D" id="3.30.70.1820">
    <property type="entry name" value="L1 transposable element, RRM domain"/>
    <property type="match status" value="1"/>
</dbReference>
<dbReference type="PANTHER" id="PTHR11505">
    <property type="entry name" value="L1 TRANSPOSABLE ELEMENT-RELATED"/>
    <property type="match status" value="1"/>
</dbReference>
<dbReference type="EMBL" id="JBBPFD010000020">
    <property type="protein sequence ID" value="KAK7884530.1"/>
    <property type="molecule type" value="Genomic_DNA"/>
</dbReference>
<evidence type="ECO:0000256" key="1">
    <source>
        <dbReference type="SAM" id="Coils"/>
    </source>
</evidence>
<organism evidence="3 4">
    <name type="scientific">Mugilogobius chulae</name>
    <name type="common">yellowstripe goby</name>
    <dbReference type="NCBI Taxonomy" id="88201"/>
    <lineage>
        <taxon>Eukaryota</taxon>
        <taxon>Metazoa</taxon>
        <taxon>Chordata</taxon>
        <taxon>Craniata</taxon>
        <taxon>Vertebrata</taxon>
        <taxon>Euteleostomi</taxon>
        <taxon>Actinopterygii</taxon>
        <taxon>Neopterygii</taxon>
        <taxon>Teleostei</taxon>
        <taxon>Neoteleostei</taxon>
        <taxon>Acanthomorphata</taxon>
        <taxon>Gobiaria</taxon>
        <taxon>Gobiiformes</taxon>
        <taxon>Gobioidei</taxon>
        <taxon>Gobiidae</taxon>
        <taxon>Gobionellinae</taxon>
        <taxon>Mugilogobius</taxon>
    </lineage>
</organism>